<proteinExistence type="inferred from homology"/>
<dbReference type="InterPro" id="IPR022764">
    <property type="entry name" value="Peptidase_S54_rhomboid_dom"/>
</dbReference>
<dbReference type="RefSeq" id="WP_178366341.1">
    <property type="nucleotide sequence ID" value="NZ_JACADJ010000019.1"/>
</dbReference>
<dbReference type="InterPro" id="IPR035952">
    <property type="entry name" value="Rhomboid-like_sf"/>
</dbReference>
<comment type="subcellular location">
    <subcellularLocation>
        <location evidence="1">Membrane</location>
        <topology evidence="1">Multi-pass membrane protein</topology>
    </subcellularLocation>
</comment>
<keyword evidence="6 7" id="KW-0472">Membrane</keyword>
<feature type="domain" description="Peptidase S54 rhomboid" evidence="8">
    <location>
        <begin position="122"/>
        <end position="263"/>
    </location>
</feature>
<evidence type="ECO:0000256" key="4">
    <source>
        <dbReference type="ARBA" id="ARBA00022801"/>
    </source>
</evidence>
<evidence type="ECO:0000256" key="2">
    <source>
        <dbReference type="ARBA" id="ARBA00009045"/>
    </source>
</evidence>
<dbReference type="Gene3D" id="1.20.1540.10">
    <property type="entry name" value="Rhomboid-like"/>
    <property type="match status" value="1"/>
</dbReference>
<dbReference type="Pfam" id="PF01694">
    <property type="entry name" value="Rhomboid"/>
    <property type="match status" value="1"/>
</dbReference>
<feature type="transmembrane region" description="Helical" evidence="7">
    <location>
        <begin position="277"/>
        <end position="298"/>
    </location>
</feature>
<dbReference type="GO" id="GO:0016020">
    <property type="term" value="C:membrane"/>
    <property type="evidence" value="ECO:0007669"/>
    <property type="project" value="UniProtKB-SubCell"/>
</dbReference>
<evidence type="ECO:0000256" key="1">
    <source>
        <dbReference type="ARBA" id="ARBA00004141"/>
    </source>
</evidence>
<evidence type="ECO:0000256" key="6">
    <source>
        <dbReference type="ARBA" id="ARBA00023136"/>
    </source>
</evidence>
<feature type="transmembrane region" description="Helical" evidence="7">
    <location>
        <begin position="79"/>
        <end position="99"/>
    </location>
</feature>
<feature type="transmembrane region" description="Helical" evidence="7">
    <location>
        <begin position="185"/>
        <end position="204"/>
    </location>
</feature>
<protein>
    <submittedName>
        <fullName evidence="9">Rhomboid family intramembrane serine protease</fullName>
    </submittedName>
</protein>
<evidence type="ECO:0000256" key="7">
    <source>
        <dbReference type="SAM" id="Phobius"/>
    </source>
</evidence>
<keyword evidence="3 7" id="KW-0812">Transmembrane</keyword>
<keyword evidence="10" id="KW-1185">Reference proteome</keyword>
<dbReference type="InterPro" id="IPR050925">
    <property type="entry name" value="Rhomboid_protease_S54"/>
</dbReference>
<dbReference type="GO" id="GO:0006508">
    <property type="term" value="P:proteolysis"/>
    <property type="evidence" value="ECO:0007669"/>
    <property type="project" value="UniProtKB-KW"/>
</dbReference>
<evidence type="ECO:0000256" key="5">
    <source>
        <dbReference type="ARBA" id="ARBA00022989"/>
    </source>
</evidence>
<dbReference type="Proteomes" id="UP000553343">
    <property type="component" value="Unassembled WGS sequence"/>
</dbReference>
<reference evidence="9 10" key="1">
    <citation type="submission" date="2020-06" db="EMBL/GenBank/DDBJ databases">
        <title>High-quality draft genome of sulfate reducer Desulfobacter latus type strain AcrS2 isolated from marine sediment.</title>
        <authorList>
            <person name="Hoppe M."/>
            <person name="Larsen C.K."/>
            <person name="Marshall I.P.G."/>
            <person name="Schramm A."/>
            <person name="Marietou A.G."/>
        </authorList>
    </citation>
    <scope>NUCLEOTIDE SEQUENCE [LARGE SCALE GENOMIC DNA]</scope>
    <source>
        <strain evidence="9 10">AcRS2</strain>
    </source>
</reference>
<accession>A0A850TBY3</accession>
<evidence type="ECO:0000259" key="8">
    <source>
        <dbReference type="Pfam" id="PF01694"/>
    </source>
</evidence>
<evidence type="ECO:0000256" key="3">
    <source>
        <dbReference type="ARBA" id="ARBA00022692"/>
    </source>
</evidence>
<keyword evidence="5 7" id="KW-1133">Transmembrane helix</keyword>
<keyword evidence="9" id="KW-0645">Protease</keyword>
<gene>
    <name evidence="9" type="ORF">HXW94_07785</name>
</gene>
<dbReference type="AlphaFoldDB" id="A0A850TBY3"/>
<name>A0A850TBY3_9BACT</name>
<comment type="similarity">
    <text evidence="2">Belongs to the peptidase S54 family.</text>
</comment>
<dbReference type="GO" id="GO:0004252">
    <property type="term" value="F:serine-type endopeptidase activity"/>
    <property type="evidence" value="ECO:0007669"/>
    <property type="project" value="InterPro"/>
</dbReference>
<keyword evidence="4" id="KW-0378">Hydrolase</keyword>
<dbReference type="PANTHER" id="PTHR43731:SF14">
    <property type="entry name" value="PRESENILIN-ASSOCIATED RHOMBOID-LIKE PROTEIN, MITOCHONDRIAL"/>
    <property type="match status" value="1"/>
</dbReference>
<comment type="caution">
    <text evidence="9">The sequence shown here is derived from an EMBL/GenBank/DDBJ whole genome shotgun (WGS) entry which is preliminary data.</text>
</comment>
<feature type="transmembrane region" description="Helical" evidence="7">
    <location>
        <begin position="246"/>
        <end position="265"/>
    </location>
</feature>
<evidence type="ECO:0000313" key="9">
    <source>
        <dbReference type="EMBL" id="NWH04886.1"/>
    </source>
</evidence>
<dbReference type="EMBL" id="JACADJ010000019">
    <property type="protein sequence ID" value="NWH04886.1"/>
    <property type="molecule type" value="Genomic_DNA"/>
</dbReference>
<evidence type="ECO:0000313" key="10">
    <source>
        <dbReference type="Proteomes" id="UP000553343"/>
    </source>
</evidence>
<dbReference type="PANTHER" id="PTHR43731">
    <property type="entry name" value="RHOMBOID PROTEASE"/>
    <property type="match status" value="1"/>
</dbReference>
<organism evidence="9 10">
    <name type="scientific">Desulfobacter latus</name>
    <dbReference type="NCBI Taxonomy" id="2292"/>
    <lineage>
        <taxon>Bacteria</taxon>
        <taxon>Pseudomonadati</taxon>
        <taxon>Thermodesulfobacteriota</taxon>
        <taxon>Desulfobacteria</taxon>
        <taxon>Desulfobacterales</taxon>
        <taxon>Desulfobacteraceae</taxon>
        <taxon>Desulfobacter</taxon>
    </lineage>
</organism>
<sequence length="300" mass="31557">MESIFTGSIQNNNSRKQADLILIILASQSVRAVIDTSPDGSYNILVPDDDVFKAREQLKKYARENKADPRPPPHVPTKFFFSPAALALAFCLAAIHYIITTRGLHQQAILDFGSSSYYLSQGQSFRAVTALFLHSDTKHLLGNMAGLLVLAGPLLRVTGYGQGLLLLLAAGTAGNLISESFGRDLRLSIGASTAVMAAAGLLGARRMTIDADSGHSVFPKLKGLAPFAAAATLTAMFSHGDNTDVSAHLFGFLAGTGIGLCYYPLSAPLSGPVIGRISFGIVLGILCTAVIQGVLTLLPG</sequence>
<dbReference type="SUPFAM" id="SSF144091">
    <property type="entry name" value="Rhomboid-like"/>
    <property type="match status" value="1"/>
</dbReference>
<feature type="transmembrane region" description="Helical" evidence="7">
    <location>
        <begin position="147"/>
        <end position="173"/>
    </location>
</feature>